<dbReference type="Proteomes" id="UP000663873">
    <property type="component" value="Unassembled WGS sequence"/>
</dbReference>
<evidence type="ECO:0000313" key="2">
    <source>
        <dbReference type="EMBL" id="CAF4260008.1"/>
    </source>
</evidence>
<dbReference type="Proteomes" id="UP000663825">
    <property type="component" value="Unassembled WGS sequence"/>
</dbReference>
<keyword evidence="4" id="KW-1185">Reference proteome</keyword>
<accession>A0A817KN59</accession>
<proteinExistence type="predicted"/>
<dbReference type="EMBL" id="CAJNXB010000028">
    <property type="protein sequence ID" value="CAF2992241.1"/>
    <property type="molecule type" value="Genomic_DNA"/>
</dbReference>
<gene>
    <name evidence="1" type="ORF">TIS948_LOCUS1022</name>
    <name evidence="2" type="ORF">UJA718_LOCUS10100</name>
</gene>
<dbReference type="AlphaFoldDB" id="A0A817KN59"/>
<evidence type="ECO:0000313" key="4">
    <source>
        <dbReference type="Proteomes" id="UP000663873"/>
    </source>
</evidence>
<organism evidence="1 3">
    <name type="scientific">Rotaria socialis</name>
    <dbReference type="NCBI Taxonomy" id="392032"/>
    <lineage>
        <taxon>Eukaryota</taxon>
        <taxon>Metazoa</taxon>
        <taxon>Spiralia</taxon>
        <taxon>Gnathifera</taxon>
        <taxon>Rotifera</taxon>
        <taxon>Eurotatoria</taxon>
        <taxon>Bdelloidea</taxon>
        <taxon>Philodinida</taxon>
        <taxon>Philodinidae</taxon>
        <taxon>Rotaria</taxon>
    </lineage>
</organism>
<name>A0A817KN59_9BILA</name>
<protein>
    <submittedName>
        <fullName evidence="1">Uncharacterized protein</fullName>
    </submittedName>
</protein>
<evidence type="ECO:0000313" key="3">
    <source>
        <dbReference type="Proteomes" id="UP000663825"/>
    </source>
</evidence>
<dbReference type="EMBL" id="CAJOBP010001165">
    <property type="protein sequence ID" value="CAF4260008.1"/>
    <property type="molecule type" value="Genomic_DNA"/>
</dbReference>
<evidence type="ECO:0000313" key="1">
    <source>
        <dbReference type="EMBL" id="CAF2992241.1"/>
    </source>
</evidence>
<dbReference type="SUPFAM" id="SSF56399">
    <property type="entry name" value="ADP-ribosylation"/>
    <property type="match status" value="1"/>
</dbReference>
<comment type="caution">
    <text evidence="1">The sequence shown here is derived from an EMBL/GenBank/DDBJ whole genome shotgun (WGS) entry which is preliminary data.</text>
</comment>
<reference evidence="1" key="1">
    <citation type="submission" date="2021-02" db="EMBL/GenBank/DDBJ databases">
        <authorList>
            <person name="Nowell W R."/>
        </authorList>
    </citation>
    <scope>NUCLEOTIDE SEQUENCE</scope>
</reference>
<dbReference type="Gene3D" id="3.90.176.10">
    <property type="entry name" value="Toxin ADP-ribosyltransferase, Chain A, domain 1"/>
    <property type="match status" value="1"/>
</dbReference>
<sequence length="175" mass="19713">MDALIKLSFFIRDLDLQLEQLHEEQPANFQKSFTIFRGQGLSKKDLQSLSNSKNGLLSLNNFLSSSIKGDMAIGFAQDALHKNASTMDIIFLMTIDPNKTLTSTTRLVMFDVYSALPQEKETLFVMHDIFRVSNIKQTIKNNHLWEVQLTVTSDSDPQLAGLANRIKKDLCGSSE</sequence>